<keyword evidence="4" id="KW-1185">Reference proteome</keyword>
<gene>
    <name evidence="3" type="ORF">NNL22_03665</name>
</gene>
<dbReference type="AlphaFoldDB" id="A0A9E8HLT5"/>
<accession>A0A9E8HLT5</accession>
<evidence type="ECO:0000256" key="2">
    <source>
        <dbReference type="SAM" id="Phobius"/>
    </source>
</evidence>
<keyword evidence="2" id="KW-0812">Transmembrane</keyword>
<name>A0A9E8HLT5_9ALTE</name>
<sequence>MEGLRPDRDEVDNFQRSRKSGKTGKATAKPSAKPSLEVRPNKARASAPKRGASISVWLMMVVIASVVSWLGWEGYQQQQRINAMTAELNDALVFIRQSKLLMARFEGQLSETDAELEESDTGAQKKMKFLESEIRKLWGIAYDRNRKAIAASDELIKEQAKELKNISASLKKQTQSMADLATKTDKSVTSAVALQSEVILLRELNDQLSAQLKAIEDASSSAIAEIRQSVEALKNAPSVEGRVRMNEVAIEAIDASRLQLNERIVALDRRLNDLQLSVKSAQPTTKTAP</sequence>
<keyword evidence="2" id="KW-0472">Membrane</keyword>
<evidence type="ECO:0000256" key="1">
    <source>
        <dbReference type="SAM" id="MobiDB-lite"/>
    </source>
</evidence>
<evidence type="ECO:0000313" key="4">
    <source>
        <dbReference type="Proteomes" id="UP001164472"/>
    </source>
</evidence>
<feature type="compositionally biased region" description="Basic and acidic residues" evidence="1">
    <location>
        <begin position="1"/>
        <end position="15"/>
    </location>
</feature>
<proteinExistence type="predicted"/>
<keyword evidence="2" id="KW-1133">Transmembrane helix</keyword>
<protein>
    <submittedName>
        <fullName evidence="3">Uncharacterized protein</fullName>
    </submittedName>
</protein>
<dbReference type="RefSeq" id="WP_251810473.1">
    <property type="nucleotide sequence ID" value="NZ_CP101527.1"/>
</dbReference>
<reference evidence="3" key="1">
    <citation type="submission" date="2022-07" db="EMBL/GenBank/DDBJ databases">
        <title>Alkalimarinus sp. nov., isolated from gut of a Alitta virens.</title>
        <authorList>
            <person name="Yang A.I."/>
            <person name="Shin N.-R."/>
        </authorList>
    </citation>
    <scope>NUCLEOTIDE SEQUENCE</scope>
    <source>
        <strain evidence="3">FA028</strain>
    </source>
</reference>
<dbReference type="EMBL" id="CP101527">
    <property type="protein sequence ID" value="UZW75702.1"/>
    <property type="molecule type" value="Genomic_DNA"/>
</dbReference>
<organism evidence="3 4">
    <name type="scientific">Alkalimarinus sediminis</name>
    <dbReference type="NCBI Taxonomy" id="1632866"/>
    <lineage>
        <taxon>Bacteria</taxon>
        <taxon>Pseudomonadati</taxon>
        <taxon>Pseudomonadota</taxon>
        <taxon>Gammaproteobacteria</taxon>
        <taxon>Alteromonadales</taxon>
        <taxon>Alteromonadaceae</taxon>
        <taxon>Alkalimarinus</taxon>
    </lineage>
</organism>
<feature type="transmembrane region" description="Helical" evidence="2">
    <location>
        <begin position="52"/>
        <end position="72"/>
    </location>
</feature>
<feature type="region of interest" description="Disordered" evidence="1">
    <location>
        <begin position="1"/>
        <end position="45"/>
    </location>
</feature>
<dbReference type="Proteomes" id="UP001164472">
    <property type="component" value="Chromosome"/>
</dbReference>
<evidence type="ECO:0000313" key="3">
    <source>
        <dbReference type="EMBL" id="UZW75702.1"/>
    </source>
</evidence>
<dbReference type="KEGG" id="asem:NNL22_03665"/>